<dbReference type="EMBL" id="FXUG01000001">
    <property type="protein sequence ID" value="SMP40309.1"/>
    <property type="molecule type" value="Genomic_DNA"/>
</dbReference>
<gene>
    <name evidence="2" type="ORF">SAMN06265222_101423</name>
</gene>
<evidence type="ECO:0000313" key="2">
    <source>
        <dbReference type="EMBL" id="SMP40309.1"/>
    </source>
</evidence>
<keyword evidence="3" id="KW-1185">Reference proteome</keyword>
<proteinExistence type="predicted"/>
<accession>A0ABY1PP60</accession>
<feature type="region of interest" description="Disordered" evidence="1">
    <location>
        <begin position="42"/>
        <end position="69"/>
    </location>
</feature>
<dbReference type="Proteomes" id="UP001158067">
    <property type="component" value="Unassembled WGS sequence"/>
</dbReference>
<sequence length="69" mass="7157">MFNQKQPGHSAADEILATRKTVGTSRTASGIAARRIVTMDGSQSHTDFGSGKAPNVIPVNSDGLNADDS</sequence>
<evidence type="ECO:0000256" key="1">
    <source>
        <dbReference type="SAM" id="MobiDB-lite"/>
    </source>
</evidence>
<protein>
    <submittedName>
        <fullName evidence="2">Uncharacterized protein</fullName>
    </submittedName>
</protein>
<dbReference type="RefSeq" id="WP_283430658.1">
    <property type="nucleotide sequence ID" value="NZ_CAWLDM010000001.1"/>
</dbReference>
<organism evidence="2 3">
    <name type="scientific">Neorhodopirellula lusitana</name>
    <dbReference type="NCBI Taxonomy" id="445327"/>
    <lineage>
        <taxon>Bacteria</taxon>
        <taxon>Pseudomonadati</taxon>
        <taxon>Planctomycetota</taxon>
        <taxon>Planctomycetia</taxon>
        <taxon>Pirellulales</taxon>
        <taxon>Pirellulaceae</taxon>
        <taxon>Neorhodopirellula</taxon>
    </lineage>
</organism>
<comment type="caution">
    <text evidence="2">The sequence shown here is derived from an EMBL/GenBank/DDBJ whole genome shotgun (WGS) entry which is preliminary data.</text>
</comment>
<evidence type="ECO:0000313" key="3">
    <source>
        <dbReference type="Proteomes" id="UP001158067"/>
    </source>
</evidence>
<reference evidence="2 3" key="1">
    <citation type="submission" date="2017-05" db="EMBL/GenBank/DDBJ databases">
        <authorList>
            <person name="Varghese N."/>
            <person name="Submissions S."/>
        </authorList>
    </citation>
    <scope>NUCLEOTIDE SEQUENCE [LARGE SCALE GENOMIC DNA]</scope>
    <source>
        <strain evidence="2 3">DSM 25457</strain>
    </source>
</reference>
<name>A0ABY1PP60_9BACT</name>